<evidence type="ECO:0000256" key="8">
    <source>
        <dbReference type="HAMAP-Rule" id="MF_00208"/>
    </source>
</evidence>
<comment type="catalytic activity">
    <reaction evidence="8">
        <text>UDP-N-acetyl-alpha-D-muramoyl-L-alanyl-D-glutamate + meso-2,6-diaminopimelate + ATP = UDP-N-acetyl-alpha-D-muramoyl-L-alanyl-gamma-D-glutamyl-meso-2,6-diaminopimelate + ADP + phosphate + H(+)</text>
        <dbReference type="Rhea" id="RHEA:23676"/>
        <dbReference type="ChEBI" id="CHEBI:15378"/>
        <dbReference type="ChEBI" id="CHEBI:30616"/>
        <dbReference type="ChEBI" id="CHEBI:43474"/>
        <dbReference type="ChEBI" id="CHEBI:57791"/>
        <dbReference type="ChEBI" id="CHEBI:83900"/>
        <dbReference type="ChEBI" id="CHEBI:83905"/>
        <dbReference type="ChEBI" id="CHEBI:456216"/>
        <dbReference type="EC" id="6.3.2.13"/>
    </reaction>
</comment>
<dbReference type="EMBL" id="DXCO01000035">
    <property type="protein sequence ID" value="HIY78370.1"/>
    <property type="molecule type" value="Genomic_DNA"/>
</dbReference>
<dbReference type="GO" id="GO:0008765">
    <property type="term" value="F:UDP-N-acetylmuramoylalanyl-D-glutamate-2,6-diaminopimelate ligase activity"/>
    <property type="evidence" value="ECO:0007669"/>
    <property type="project" value="UniProtKB-UniRule"/>
</dbReference>
<reference evidence="13" key="1">
    <citation type="journal article" date="2021" name="PeerJ">
        <title>Extensive microbial diversity within the chicken gut microbiome revealed by metagenomics and culture.</title>
        <authorList>
            <person name="Gilroy R."/>
            <person name="Ravi A."/>
            <person name="Getino M."/>
            <person name="Pursley I."/>
            <person name="Horton D.L."/>
            <person name="Alikhan N.F."/>
            <person name="Baker D."/>
            <person name="Gharbi K."/>
            <person name="Hall N."/>
            <person name="Watson M."/>
            <person name="Adriaenssens E.M."/>
            <person name="Foster-Nyarko E."/>
            <person name="Jarju S."/>
            <person name="Secka A."/>
            <person name="Antonio M."/>
            <person name="Oren A."/>
            <person name="Chaudhuri R.R."/>
            <person name="La Ragione R."/>
            <person name="Hildebrand F."/>
            <person name="Pallen M.J."/>
        </authorList>
    </citation>
    <scope>NUCLEOTIDE SEQUENCE</scope>
    <source>
        <strain evidence="13">CHK199-9574</strain>
    </source>
</reference>
<comment type="PTM">
    <text evidence="8">Carboxylation is probably crucial for Mg(2+) binding and, consequently, for the gamma-phosphate positioning of ATP.</text>
</comment>
<keyword evidence="7 8" id="KW-0961">Cell wall biogenesis/degradation</keyword>
<feature type="binding site" evidence="8">
    <location>
        <begin position="400"/>
        <end position="403"/>
    </location>
    <ligand>
        <name>meso-2,6-diaminopimelate</name>
        <dbReference type="ChEBI" id="CHEBI:57791"/>
    </ligand>
</feature>
<dbReference type="NCBIfam" id="TIGR01085">
    <property type="entry name" value="murE"/>
    <property type="match status" value="1"/>
</dbReference>
<evidence type="ECO:0000259" key="11">
    <source>
        <dbReference type="Pfam" id="PF02875"/>
    </source>
</evidence>
<dbReference type="GO" id="GO:0005737">
    <property type="term" value="C:cytoplasm"/>
    <property type="evidence" value="ECO:0007669"/>
    <property type="project" value="UniProtKB-SubCell"/>
</dbReference>
<dbReference type="Gene3D" id="3.90.190.20">
    <property type="entry name" value="Mur ligase, C-terminal domain"/>
    <property type="match status" value="1"/>
</dbReference>
<evidence type="ECO:0000313" key="14">
    <source>
        <dbReference type="Proteomes" id="UP000824135"/>
    </source>
</evidence>
<dbReference type="Gene3D" id="3.40.1390.10">
    <property type="entry name" value="MurE/MurF, N-terminal domain"/>
    <property type="match status" value="1"/>
</dbReference>
<keyword evidence="4 8" id="KW-0133">Cell shape</keyword>
<evidence type="ECO:0000256" key="7">
    <source>
        <dbReference type="ARBA" id="ARBA00023316"/>
    </source>
</evidence>
<keyword evidence="8" id="KW-0547">Nucleotide-binding</keyword>
<comment type="cofactor">
    <cofactor evidence="8">
        <name>Mg(2+)</name>
        <dbReference type="ChEBI" id="CHEBI:18420"/>
    </cofactor>
</comment>
<dbReference type="GO" id="GO:0071555">
    <property type="term" value="P:cell wall organization"/>
    <property type="evidence" value="ECO:0007669"/>
    <property type="project" value="UniProtKB-KW"/>
</dbReference>
<keyword evidence="8 13" id="KW-0436">Ligase</keyword>
<dbReference type="InterPro" id="IPR004101">
    <property type="entry name" value="Mur_ligase_C"/>
</dbReference>
<dbReference type="InterPro" id="IPR000713">
    <property type="entry name" value="Mur_ligase_N"/>
</dbReference>
<name>A0A9D1Z908_9FIRM</name>
<evidence type="ECO:0000256" key="4">
    <source>
        <dbReference type="ARBA" id="ARBA00022960"/>
    </source>
</evidence>
<dbReference type="HAMAP" id="MF_00208">
    <property type="entry name" value="MurE"/>
    <property type="match status" value="1"/>
</dbReference>
<dbReference type="Pfam" id="PF01225">
    <property type="entry name" value="Mur_ligase"/>
    <property type="match status" value="1"/>
</dbReference>
<dbReference type="GO" id="GO:0005524">
    <property type="term" value="F:ATP binding"/>
    <property type="evidence" value="ECO:0007669"/>
    <property type="project" value="UniProtKB-UniRule"/>
</dbReference>
<comment type="subcellular location">
    <subcellularLocation>
        <location evidence="8 9">Cytoplasm</location>
    </subcellularLocation>
</comment>
<dbReference type="Pfam" id="PF08245">
    <property type="entry name" value="Mur_ligase_M"/>
    <property type="match status" value="1"/>
</dbReference>
<keyword evidence="3 8" id="KW-0132">Cell division</keyword>
<dbReference type="GO" id="GO:0009252">
    <property type="term" value="P:peptidoglycan biosynthetic process"/>
    <property type="evidence" value="ECO:0007669"/>
    <property type="project" value="UniProtKB-UniRule"/>
</dbReference>
<dbReference type="Proteomes" id="UP000824135">
    <property type="component" value="Unassembled WGS sequence"/>
</dbReference>
<gene>
    <name evidence="8" type="primary">murE</name>
    <name evidence="13" type="ORF">H9728_04935</name>
</gene>
<feature type="binding site" evidence="8">
    <location>
        <position position="452"/>
    </location>
    <ligand>
        <name>meso-2,6-diaminopimelate</name>
        <dbReference type="ChEBI" id="CHEBI:57791"/>
    </ligand>
</feature>
<keyword evidence="5 8" id="KW-0573">Peptidoglycan synthesis</keyword>
<evidence type="ECO:0000256" key="1">
    <source>
        <dbReference type="ARBA" id="ARBA00004752"/>
    </source>
</evidence>
<dbReference type="InterPro" id="IPR013221">
    <property type="entry name" value="Mur_ligase_cen"/>
</dbReference>
<dbReference type="Gene3D" id="3.40.1190.10">
    <property type="entry name" value="Mur-like, catalytic domain"/>
    <property type="match status" value="1"/>
</dbReference>
<dbReference type="GO" id="GO:0051301">
    <property type="term" value="P:cell division"/>
    <property type="evidence" value="ECO:0007669"/>
    <property type="project" value="UniProtKB-KW"/>
</dbReference>
<dbReference type="InterPro" id="IPR005761">
    <property type="entry name" value="UDP-N-AcMur-Glu-dNH2Pim_ligase"/>
</dbReference>
<evidence type="ECO:0000256" key="6">
    <source>
        <dbReference type="ARBA" id="ARBA00023306"/>
    </source>
</evidence>
<evidence type="ECO:0000259" key="12">
    <source>
        <dbReference type="Pfam" id="PF08245"/>
    </source>
</evidence>
<keyword evidence="8" id="KW-0460">Magnesium</keyword>
<feature type="short sequence motif" description="Meso-diaminopimelate recognition motif" evidence="8">
    <location>
        <begin position="400"/>
        <end position="403"/>
    </location>
</feature>
<sequence>MLLSKLLEEIGYERIVGDIAGVEIEGIGADSRHVMKGDLFICFRGGENDGHAFAAEAVSCGAAALVVERVLDLPAVQIVVPDGRKAMTEIAAAFYGHPERRLKIVGITGTNGKTTTAHMLAAILKEGGISCGNIGTLGIFYANKEISPELTTPDPIFLYKIFADMVASGVETVVMEVSAHALFYGKVDGIEFSYCIFTNLTEDHLDFFKTMDSYAAAKEKLFLPGRCDCAILNFDDEMGRRLAGVAVQSYSYALENPADVFAVDIAENFDGCRYVINLFDDLYEIRLNMTGLHNVYNSMAAAVCAAKMGIPVSVIAEGLASLEKVSGRLERVGEMNGADIFVDFAHTPDGLEKSLRALKPHCAGRLICLFGCGGNRDALKRPIMGEVSAQYSDFTVLTSDNPRYEDPFDIILEIERGVRKHTDEYILVVDRESAIEYAMDKLRPGDVLLVAGKGGENYQEIMGVRHIYSDFSTIRNILKYKASEKSGKNEN</sequence>
<feature type="binding site" evidence="8">
    <location>
        <begin position="151"/>
        <end position="152"/>
    </location>
    <ligand>
        <name>UDP-N-acetyl-alpha-D-muramoyl-L-alanyl-D-glutamate</name>
        <dbReference type="ChEBI" id="CHEBI:83900"/>
    </ligand>
</feature>
<evidence type="ECO:0000313" key="13">
    <source>
        <dbReference type="EMBL" id="HIY78370.1"/>
    </source>
</evidence>
<dbReference type="SUPFAM" id="SSF63418">
    <property type="entry name" value="MurE/MurF N-terminal domain"/>
    <property type="match status" value="1"/>
</dbReference>
<dbReference type="PANTHER" id="PTHR23135">
    <property type="entry name" value="MUR LIGASE FAMILY MEMBER"/>
    <property type="match status" value="1"/>
</dbReference>
<feature type="domain" description="Mur ligase central" evidence="12">
    <location>
        <begin position="107"/>
        <end position="305"/>
    </location>
</feature>
<dbReference type="EC" id="6.3.2.13" evidence="8"/>
<dbReference type="Pfam" id="PF02875">
    <property type="entry name" value="Mur_ligase_C"/>
    <property type="match status" value="1"/>
</dbReference>
<dbReference type="InterPro" id="IPR036565">
    <property type="entry name" value="Mur-like_cat_sf"/>
</dbReference>
<comment type="caution">
    <text evidence="13">The sequence shown here is derived from an EMBL/GenBank/DDBJ whole genome shotgun (WGS) entry which is preliminary data.</text>
</comment>
<feature type="binding site" evidence="8">
    <location>
        <position position="376"/>
    </location>
    <ligand>
        <name>meso-2,6-diaminopimelate</name>
        <dbReference type="ChEBI" id="CHEBI:57791"/>
    </ligand>
</feature>
<keyword evidence="6 8" id="KW-0131">Cell cycle</keyword>
<evidence type="ECO:0000259" key="10">
    <source>
        <dbReference type="Pfam" id="PF01225"/>
    </source>
</evidence>
<comment type="similarity">
    <text evidence="2 8">Belongs to the MurCDEF family. MurE subfamily.</text>
</comment>
<keyword evidence="8" id="KW-0067">ATP-binding</keyword>
<comment type="pathway">
    <text evidence="1 8 9">Cell wall biogenesis; peptidoglycan biosynthesis.</text>
</comment>
<accession>A0A9D1Z908</accession>
<feature type="domain" description="Mur ligase N-terminal catalytic" evidence="10">
    <location>
        <begin position="23"/>
        <end position="95"/>
    </location>
</feature>
<dbReference type="GO" id="GO:0008360">
    <property type="term" value="P:regulation of cell shape"/>
    <property type="evidence" value="ECO:0007669"/>
    <property type="project" value="UniProtKB-KW"/>
</dbReference>
<evidence type="ECO:0000256" key="9">
    <source>
        <dbReference type="RuleBase" id="RU004135"/>
    </source>
</evidence>
<evidence type="ECO:0000256" key="5">
    <source>
        <dbReference type="ARBA" id="ARBA00022984"/>
    </source>
</evidence>
<comment type="function">
    <text evidence="8">Catalyzes the addition of meso-diaminopimelic acid to the nucleotide precursor UDP-N-acetylmuramoyl-L-alanyl-D-glutamate (UMAG) in the biosynthesis of bacterial cell-wall peptidoglycan.</text>
</comment>
<proteinExistence type="inferred from homology"/>
<dbReference type="PANTHER" id="PTHR23135:SF4">
    <property type="entry name" value="UDP-N-ACETYLMURAMOYL-L-ALANYL-D-GLUTAMATE--2,6-DIAMINOPIMELATE LIGASE MURE HOMOLOG, CHLOROPLASTIC"/>
    <property type="match status" value="1"/>
</dbReference>
<feature type="binding site" evidence="8">
    <location>
        <position position="31"/>
    </location>
    <ligand>
        <name>UDP-N-acetyl-alpha-D-muramoyl-L-alanyl-D-glutamate</name>
        <dbReference type="ChEBI" id="CHEBI:83900"/>
    </ligand>
</feature>
<dbReference type="AlphaFoldDB" id="A0A9D1Z908"/>
<dbReference type="GO" id="GO:0000287">
    <property type="term" value="F:magnesium ion binding"/>
    <property type="evidence" value="ECO:0007669"/>
    <property type="project" value="UniProtKB-UniRule"/>
</dbReference>
<dbReference type="InterPro" id="IPR036615">
    <property type="entry name" value="Mur_ligase_C_dom_sf"/>
</dbReference>
<evidence type="ECO:0000256" key="3">
    <source>
        <dbReference type="ARBA" id="ARBA00022618"/>
    </source>
</evidence>
<protein>
    <recommendedName>
        <fullName evidence="8">UDP-N-acetylmuramoyl-L-alanyl-D-glutamate--2,6-diaminopimelate ligase</fullName>
        <ecNumber evidence="8">6.3.2.13</ecNumber>
    </recommendedName>
    <alternativeName>
        <fullName evidence="8">Meso-A2pm-adding enzyme</fullName>
    </alternativeName>
    <alternativeName>
        <fullName evidence="8">Meso-diaminopimelate-adding enzyme</fullName>
    </alternativeName>
    <alternativeName>
        <fullName evidence="8">UDP-MurNAc-L-Ala-D-Glu:meso-diaminopimelate ligase</fullName>
    </alternativeName>
    <alternativeName>
        <fullName evidence="8">UDP-MurNAc-tripeptide synthetase</fullName>
    </alternativeName>
    <alternativeName>
        <fullName evidence="8">UDP-N-acetylmuramyl-tripeptide synthetase</fullName>
    </alternativeName>
</protein>
<feature type="modified residue" description="N6-carboxylysine" evidence="8">
    <location>
        <position position="218"/>
    </location>
</feature>
<feature type="binding site" evidence="8">
    <location>
        <position position="456"/>
    </location>
    <ligand>
        <name>meso-2,6-diaminopimelate</name>
        <dbReference type="ChEBI" id="CHEBI:57791"/>
    </ligand>
</feature>
<keyword evidence="8" id="KW-0963">Cytoplasm</keyword>
<dbReference type="SUPFAM" id="SSF53623">
    <property type="entry name" value="MurD-like peptide ligases, catalytic domain"/>
    <property type="match status" value="1"/>
</dbReference>
<organism evidence="13 14">
    <name type="scientific">Candidatus Borkfalkia excrementavium</name>
    <dbReference type="NCBI Taxonomy" id="2838505"/>
    <lineage>
        <taxon>Bacteria</taxon>
        <taxon>Bacillati</taxon>
        <taxon>Bacillota</taxon>
        <taxon>Clostridia</taxon>
        <taxon>Christensenellales</taxon>
        <taxon>Christensenellaceae</taxon>
        <taxon>Candidatus Borkfalkia</taxon>
    </lineage>
</organism>
<feature type="domain" description="Mur ligase C-terminal" evidence="11">
    <location>
        <begin position="327"/>
        <end position="454"/>
    </location>
</feature>
<dbReference type="InterPro" id="IPR035911">
    <property type="entry name" value="MurE/MurF_N"/>
</dbReference>
<dbReference type="NCBIfam" id="NF001126">
    <property type="entry name" value="PRK00139.1-4"/>
    <property type="match status" value="1"/>
</dbReference>
<feature type="binding site" evidence="8">
    <location>
        <begin position="109"/>
        <end position="115"/>
    </location>
    <ligand>
        <name>ATP</name>
        <dbReference type="ChEBI" id="CHEBI:30616"/>
    </ligand>
</feature>
<feature type="binding site" evidence="8">
    <location>
        <position position="178"/>
    </location>
    <ligand>
        <name>UDP-N-acetyl-alpha-D-muramoyl-L-alanyl-D-glutamate</name>
        <dbReference type="ChEBI" id="CHEBI:83900"/>
    </ligand>
</feature>
<dbReference type="SUPFAM" id="SSF53244">
    <property type="entry name" value="MurD-like peptide ligases, peptide-binding domain"/>
    <property type="match status" value="1"/>
</dbReference>
<comment type="caution">
    <text evidence="8">Lacks conserved residue(s) required for the propagation of feature annotation.</text>
</comment>
<reference evidence="13" key="2">
    <citation type="submission" date="2021-04" db="EMBL/GenBank/DDBJ databases">
        <authorList>
            <person name="Gilroy R."/>
        </authorList>
    </citation>
    <scope>NUCLEOTIDE SEQUENCE</scope>
    <source>
        <strain evidence="13">CHK199-9574</strain>
    </source>
</reference>
<evidence type="ECO:0000256" key="2">
    <source>
        <dbReference type="ARBA" id="ARBA00005898"/>
    </source>
</evidence>